<feature type="compositionally biased region" description="Low complexity" evidence="16">
    <location>
        <begin position="794"/>
        <end position="803"/>
    </location>
</feature>
<dbReference type="PANTHER" id="PTHR24372:SF80">
    <property type="entry name" value="FI21465P1-RELATED"/>
    <property type="match status" value="1"/>
</dbReference>
<evidence type="ECO:0000256" key="14">
    <source>
        <dbReference type="PROSITE-ProRule" id="PRU00124"/>
    </source>
</evidence>
<evidence type="ECO:0000256" key="10">
    <source>
        <dbReference type="ARBA" id="ARBA00023157"/>
    </source>
</evidence>
<feature type="region of interest" description="Disordered" evidence="16">
    <location>
        <begin position="1"/>
        <end position="46"/>
    </location>
</feature>
<protein>
    <recommendedName>
        <fullName evidence="18">G-protein coupled receptors family 1 profile domain-containing protein</fullName>
    </recommendedName>
</protein>
<dbReference type="GO" id="GO:0009755">
    <property type="term" value="P:hormone-mediated signaling pathway"/>
    <property type="evidence" value="ECO:0007669"/>
    <property type="project" value="TreeGrafter"/>
</dbReference>
<keyword evidence="2" id="KW-1003">Cell membrane</keyword>
<dbReference type="GO" id="GO:0008528">
    <property type="term" value="F:G protein-coupled peptide receptor activity"/>
    <property type="evidence" value="ECO:0007669"/>
    <property type="project" value="TreeGrafter"/>
</dbReference>
<dbReference type="InterPro" id="IPR008112">
    <property type="entry name" value="Relaxin_rcpt"/>
</dbReference>
<keyword evidence="11 15" id="KW-0675">Receptor</keyword>
<evidence type="ECO:0000256" key="6">
    <source>
        <dbReference type="ARBA" id="ARBA00022737"/>
    </source>
</evidence>
<dbReference type="SUPFAM" id="SSF81321">
    <property type="entry name" value="Family A G protein-coupled receptor-like"/>
    <property type="match status" value="1"/>
</dbReference>
<dbReference type="InterPro" id="IPR003591">
    <property type="entry name" value="Leu-rich_rpt_typical-subtyp"/>
</dbReference>
<evidence type="ECO:0000256" key="12">
    <source>
        <dbReference type="ARBA" id="ARBA00023180"/>
    </source>
</evidence>
<evidence type="ECO:0000256" key="5">
    <source>
        <dbReference type="ARBA" id="ARBA00022729"/>
    </source>
</evidence>
<dbReference type="SMART" id="SM00369">
    <property type="entry name" value="LRR_TYP"/>
    <property type="match status" value="7"/>
</dbReference>
<feature type="transmembrane region" description="Helical" evidence="17">
    <location>
        <begin position="504"/>
        <end position="523"/>
    </location>
</feature>
<evidence type="ECO:0000256" key="11">
    <source>
        <dbReference type="ARBA" id="ARBA00023170"/>
    </source>
</evidence>
<feature type="disulfide bond" evidence="14">
    <location>
        <begin position="143"/>
        <end position="158"/>
    </location>
</feature>
<evidence type="ECO:0000256" key="13">
    <source>
        <dbReference type="ARBA" id="ARBA00023224"/>
    </source>
</evidence>
<feature type="transmembrane region" description="Helical" evidence="17">
    <location>
        <begin position="581"/>
        <end position="602"/>
    </location>
</feature>
<dbReference type="Pfam" id="PF00001">
    <property type="entry name" value="7tm_1"/>
    <property type="match status" value="1"/>
</dbReference>
<evidence type="ECO:0000313" key="19">
    <source>
        <dbReference type="EnsemblMetazoa" id="XP_038056480.1"/>
    </source>
</evidence>
<dbReference type="PROSITE" id="PS01209">
    <property type="entry name" value="LDLRA_1"/>
    <property type="match status" value="1"/>
</dbReference>
<dbReference type="GO" id="GO:0007189">
    <property type="term" value="P:adenylate cyclase-activating G protein-coupled receptor signaling pathway"/>
    <property type="evidence" value="ECO:0007669"/>
    <property type="project" value="TreeGrafter"/>
</dbReference>
<feature type="transmembrane region" description="Helical" evidence="17">
    <location>
        <begin position="753"/>
        <end position="783"/>
    </location>
</feature>
<dbReference type="SUPFAM" id="SSF52058">
    <property type="entry name" value="L domain-like"/>
    <property type="match status" value="1"/>
</dbReference>
<dbReference type="OrthoDB" id="6022531at2759"/>
<evidence type="ECO:0000256" key="1">
    <source>
        <dbReference type="ARBA" id="ARBA00004651"/>
    </source>
</evidence>
<evidence type="ECO:0000256" key="9">
    <source>
        <dbReference type="ARBA" id="ARBA00023136"/>
    </source>
</evidence>
<keyword evidence="5" id="KW-0732">Signal</keyword>
<keyword evidence="3" id="KW-0433">Leucine-rich repeat</keyword>
<dbReference type="Gene3D" id="3.80.10.10">
    <property type="entry name" value="Ribonuclease Inhibitor"/>
    <property type="match status" value="2"/>
</dbReference>
<evidence type="ECO:0000256" key="2">
    <source>
        <dbReference type="ARBA" id="ARBA00022475"/>
    </source>
</evidence>
<feature type="compositionally biased region" description="Basic and acidic residues" evidence="16">
    <location>
        <begin position="1"/>
        <end position="12"/>
    </location>
</feature>
<dbReference type="EnsemblMetazoa" id="XM_038200552.1">
    <property type="protein sequence ID" value="XP_038056480.1"/>
    <property type="gene ID" value="LOC119728348"/>
</dbReference>
<dbReference type="SUPFAM" id="SSF57424">
    <property type="entry name" value="LDL receptor-like module"/>
    <property type="match status" value="1"/>
</dbReference>
<evidence type="ECO:0000259" key="18">
    <source>
        <dbReference type="PROSITE" id="PS50262"/>
    </source>
</evidence>
<dbReference type="InterPro" id="IPR036055">
    <property type="entry name" value="LDL_receptor-like_sf"/>
</dbReference>
<dbReference type="RefSeq" id="XP_038056480.1">
    <property type="nucleotide sequence ID" value="XM_038200552.1"/>
</dbReference>
<dbReference type="PRINTS" id="PR00237">
    <property type="entry name" value="GPCRRHODOPSN"/>
</dbReference>
<comment type="caution">
    <text evidence="14">Lacks conserved residue(s) required for the propagation of feature annotation.</text>
</comment>
<evidence type="ECO:0000256" key="16">
    <source>
        <dbReference type="SAM" id="MobiDB-lite"/>
    </source>
</evidence>
<dbReference type="PANTHER" id="PTHR24372">
    <property type="entry name" value="GLYCOPROTEIN HORMONE RECEPTOR"/>
    <property type="match status" value="1"/>
</dbReference>
<feature type="domain" description="G-protein coupled receptors family 1 profile" evidence="18">
    <location>
        <begin position="516"/>
        <end position="772"/>
    </location>
</feature>
<evidence type="ECO:0000256" key="4">
    <source>
        <dbReference type="ARBA" id="ARBA00022692"/>
    </source>
</evidence>
<comment type="subcellular location">
    <subcellularLocation>
        <location evidence="1">Cell membrane</location>
        <topology evidence="1">Multi-pass membrane protein</topology>
    </subcellularLocation>
</comment>
<keyword evidence="4 15" id="KW-0812">Transmembrane</keyword>
<keyword evidence="8 15" id="KW-0297">G-protein coupled receptor</keyword>
<keyword evidence="20" id="KW-1185">Reference proteome</keyword>
<dbReference type="CDD" id="cd00112">
    <property type="entry name" value="LDLa"/>
    <property type="match status" value="1"/>
</dbReference>
<evidence type="ECO:0000256" key="8">
    <source>
        <dbReference type="ARBA" id="ARBA00023040"/>
    </source>
</evidence>
<keyword evidence="9 17" id="KW-0472">Membrane</keyword>
<feature type="transmembrane region" description="Helical" evidence="17">
    <location>
        <begin position="67"/>
        <end position="89"/>
    </location>
</feature>
<reference evidence="19" key="1">
    <citation type="submission" date="2022-11" db="UniProtKB">
        <authorList>
            <consortium name="EnsemblMetazoa"/>
        </authorList>
    </citation>
    <scope>IDENTIFICATION</scope>
</reference>
<evidence type="ECO:0000256" key="3">
    <source>
        <dbReference type="ARBA" id="ARBA00022614"/>
    </source>
</evidence>
<keyword evidence="13 15" id="KW-0807">Transducer</keyword>
<feature type="compositionally biased region" description="Polar residues" evidence="16">
    <location>
        <begin position="804"/>
        <end position="823"/>
    </location>
</feature>
<keyword evidence="7 17" id="KW-1133">Transmembrane helix</keyword>
<keyword evidence="6" id="KW-0677">Repeat</keyword>
<dbReference type="PROSITE" id="PS50262">
    <property type="entry name" value="G_PROTEIN_RECEP_F1_2"/>
    <property type="match status" value="1"/>
</dbReference>
<dbReference type="PRINTS" id="PR01739">
    <property type="entry name" value="RELAXINR"/>
</dbReference>
<dbReference type="FunFam" id="1.20.1070.10:FF:000023">
    <property type="entry name" value="Relaxin family peptide receptor 1"/>
    <property type="match status" value="1"/>
</dbReference>
<feature type="transmembrane region" description="Helical" evidence="17">
    <location>
        <begin position="720"/>
        <end position="741"/>
    </location>
</feature>
<accession>A0A913ZYT7</accession>
<keyword evidence="12" id="KW-0325">Glycoprotein</keyword>
<dbReference type="Pfam" id="PF13855">
    <property type="entry name" value="LRR_8"/>
    <property type="match status" value="2"/>
</dbReference>
<feature type="transmembrane region" description="Helical" evidence="17">
    <location>
        <begin position="623"/>
        <end position="648"/>
    </location>
</feature>
<feature type="region of interest" description="Disordered" evidence="16">
    <location>
        <begin position="791"/>
        <end position="847"/>
    </location>
</feature>
<dbReference type="InterPro" id="IPR002172">
    <property type="entry name" value="LDrepeatLR_classA_rpt"/>
</dbReference>
<evidence type="ECO:0000313" key="20">
    <source>
        <dbReference type="Proteomes" id="UP000887568"/>
    </source>
</evidence>
<dbReference type="PROSITE" id="PS50068">
    <property type="entry name" value="LDLRA_2"/>
    <property type="match status" value="1"/>
</dbReference>
<dbReference type="AlphaFoldDB" id="A0A913ZYT7"/>
<feature type="transmembrane region" description="Helical" evidence="17">
    <location>
        <begin position="535"/>
        <end position="557"/>
    </location>
</feature>
<dbReference type="Gene3D" id="4.10.400.10">
    <property type="entry name" value="Low-density Lipoprotein Receptor"/>
    <property type="match status" value="1"/>
</dbReference>
<evidence type="ECO:0000256" key="17">
    <source>
        <dbReference type="SAM" id="Phobius"/>
    </source>
</evidence>
<dbReference type="InterPro" id="IPR017452">
    <property type="entry name" value="GPCR_Rhodpsn_7TM"/>
</dbReference>
<dbReference type="OMA" id="ALMPIHI"/>
<dbReference type="InterPro" id="IPR032675">
    <property type="entry name" value="LRR_dom_sf"/>
</dbReference>
<dbReference type="Gene3D" id="1.20.1070.10">
    <property type="entry name" value="Rhodopsin 7-helix transmembrane proteins"/>
    <property type="match status" value="1"/>
</dbReference>
<dbReference type="Proteomes" id="UP000887568">
    <property type="component" value="Unplaced"/>
</dbReference>
<name>A0A913ZYT7_PATMI</name>
<comment type="similarity">
    <text evidence="15">Belongs to the G-protein coupled receptor 1 family.</text>
</comment>
<keyword evidence="10 14" id="KW-1015">Disulfide bond</keyword>
<dbReference type="GeneID" id="119728348"/>
<dbReference type="Pfam" id="PF00057">
    <property type="entry name" value="Ldl_recept_a"/>
    <property type="match status" value="1"/>
</dbReference>
<organism evidence="19 20">
    <name type="scientific">Patiria miniata</name>
    <name type="common">Bat star</name>
    <name type="synonym">Asterina miniata</name>
    <dbReference type="NCBI Taxonomy" id="46514"/>
    <lineage>
        <taxon>Eukaryota</taxon>
        <taxon>Metazoa</taxon>
        <taxon>Echinodermata</taxon>
        <taxon>Eleutherozoa</taxon>
        <taxon>Asterozoa</taxon>
        <taxon>Asteroidea</taxon>
        <taxon>Valvatacea</taxon>
        <taxon>Valvatida</taxon>
        <taxon>Asterinidae</taxon>
        <taxon>Patiria</taxon>
    </lineage>
</organism>
<dbReference type="PROSITE" id="PS00237">
    <property type="entry name" value="G_PROTEIN_RECEP_F1_1"/>
    <property type="match status" value="1"/>
</dbReference>
<evidence type="ECO:0000256" key="7">
    <source>
        <dbReference type="ARBA" id="ARBA00022989"/>
    </source>
</evidence>
<evidence type="ECO:0000256" key="15">
    <source>
        <dbReference type="RuleBase" id="RU000688"/>
    </source>
</evidence>
<dbReference type="CDD" id="cd15137">
    <property type="entry name" value="7tmA_Relaxin_R"/>
    <property type="match status" value="1"/>
</dbReference>
<dbReference type="InterPro" id="IPR023415">
    <property type="entry name" value="LDLR_class-A_CS"/>
</dbReference>
<feature type="transmembrane region" description="Helical" evidence="17">
    <location>
        <begin position="674"/>
        <end position="699"/>
    </location>
</feature>
<dbReference type="InterPro" id="IPR000276">
    <property type="entry name" value="GPCR_Rhodpsn"/>
</dbReference>
<sequence>MEMKEPAEDGNKTKIRAGSDGTPRPRNILTSRSSRASRSSRGDGFRGSVWSAASSMLHRLRTRQCKVLVLCLVLLLILVLAVTFIGVSLTGNDVAQPGNNEFIPATVKTEYEELIGFSSEYTCPKGEFRCGNLTHCVAQKYQCNGEDDCGNNADETECEHNEGWIKTFDEQNPVPVDLDWQINQECGLYGFPDVCVCFEETELKCIQVNLTQVPQSVSANLTRLNLNGNMVHLEDGAFERYTKLGSLNLMQNGIRELPRDVFRGLTDLDKLYLSTNRISTITPGTFRFLQNLTWLFLNENEIETLDEDVFEGLHKVYWLMLQKNKIGDLNHGVAFRDLPKLMWLDMSNNPLHHLSADNFSASGNPPLSILMLSNCNISTIQKDTFQAFRELTALHVSGNKIGHFPSGLFRNMANLTVLTIANNPATSLPEDLFDDLVLLDDLNLGGLVINNISARMFKGMTNLQHIEFFKFEYCRYAAHVRTCKPRSDGISSFENLLKDGILRVSVWTIALLCFLGNIGVLISRYLMKAENRIHSLVVVNLCTADFCMSIYLFVIGYHDAKFRNQFNTHALEWMQGSACKFAGFMAMFSSEVSVFMLTFISLERFICIVYPYRLHRLTSKEALVIMTIIWFLGALVAWIPLISVGYFVDFYGSNGVCFPLHIHDPWLQGWEYSAFIFLGLNATCFTAIAISYTGMFISIQQTRKAATHLGRRGDMNYAKRFLFVVMTDALCWLPIAILKILSLCSYEIPATLYGWIVIFVLPINSALNPILYTLSTTSFTQWFQKHLKRRKGKSSNGSLGSKNEFSTTRGRIGSTTDQPTEYSSIPKRSYDSNNSSPVLEEEQCSTV</sequence>
<dbReference type="InterPro" id="IPR001611">
    <property type="entry name" value="Leu-rich_rpt"/>
</dbReference>
<dbReference type="FunFam" id="3.80.10.10:FF:000770">
    <property type="entry name" value="Uncharacterized protein"/>
    <property type="match status" value="1"/>
</dbReference>
<proteinExistence type="inferred from homology"/>
<dbReference type="SMART" id="SM00192">
    <property type="entry name" value="LDLa"/>
    <property type="match status" value="1"/>
</dbReference>
<dbReference type="GO" id="GO:0005886">
    <property type="term" value="C:plasma membrane"/>
    <property type="evidence" value="ECO:0007669"/>
    <property type="project" value="UniProtKB-SubCell"/>
</dbReference>